<proteinExistence type="predicted"/>
<feature type="domain" description="SGNH hydrolase-type esterase" evidence="1">
    <location>
        <begin position="11"/>
        <end position="169"/>
    </location>
</feature>
<dbReference type="InterPro" id="IPR036514">
    <property type="entry name" value="SGNH_hydro_sf"/>
</dbReference>
<gene>
    <name evidence="2" type="ORF">IAB06_06780</name>
</gene>
<reference evidence="2" key="1">
    <citation type="submission" date="2020-10" db="EMBL/GenBank/DDBJ databases">
        <authorList>
            <person name="Gilroy R."/>
        </authorList>
    </citation>
    <scope>NUCLEOTIDE SEQUENCE</scope>
    <source>
        <strain evidence="2">CHK160-1198</strain>
    </source>
</reference>
<sequence length="186" mass="21118">MVILIKKQVACFGDSIIYGFPYVDSSWLKTFNQNSTQLHLLNYGVCGFTYNDVLEKIQTTYLAPEIKAILLMAGLNDLLEGRPLKYIIDDLKKIVLFCQTKNLPTYIILPLLTKDQALNLKINDLKVKLCEEFVSTSKVLDLYPIIIDNFGIDNLLGWDGIHPSVIGYEQIALSAFTPLEEWGRQL</sequence>
<evidence type="ECO:0000313" key="2">
    <source>
        <dbReference type="EMBL" id="HIU64719.1"/>
    </source>
</evidence>
<dbReference type="InterPro" id="IPR013830">
    <property type="entry name" value="SGNH_hydro"/>
</dbReference>
<evidence type="ECO:0000313" key="3">
    <source>
        <dbReference type="Proteomes" id="UP000824099"/>
    </source>
</evidence>
<name>A0A9D1MQS0_9FIRM</name>
<dbReference type="EMBL" id="DVNI01000113">
    <property type="protein sequence ID" value="HIU64719.1"/>
    <property type="molecule type" value="Genomic_DNA"/>
</dbReference>
<reference evidence="2" key="2">
    <citation type="journal article" date="2021" name="PeerJ">
        <title>Extensive microbial diversity within the chicken gut microbiome revealed by metagenomics and culture.</title>
        <authorList>
            <person name="Gilroy R."/>
            <person name="Ravi A."/>
            <person name="Getino M."/>
            <person name="Pursley I."/>
            <person name="Horton D.L."/>
            <person name="Alikhan N.F."/>
            <person name="Baker D."/>
            <person name="Gharbi K."/>
            <person name="Hall N."/>
            <person name="Watson M."/>
            <person name="Adriaenssens E.M."/>
            <person name="Foster-Nyarko E."/>
            <person name="Jarju S."/>
            <person name="Secka A."/>
            <person name="Antonio M."/>
            <person name="Oren A."/>
            <person name="Chaudhuri R.R."/>
            <person name="La Ragione R."/>
            <person name="Hildebrand F."/>
            <person name="Pallen M.J."/>
        </authorList>
    </citation>
    <scope>NUCLEOTIDE SEQUENCE</scope>
    <source>
        <strain evidence="2">CHK160-1198</strain>
    </source>
</reference>
<evidence type="ECO:0000259" key="1">
    <source>
        <dbReference type="Pfam" id="PF13472"/>
    </source>
</evidence>
<dbReference type="SUPFAM" id="SSF52266">
    <property type="entry name" value="SGNH hydrolase"/>
    <property type="match status" value="1"/>
</dbReference>
<accession>A0A9D1MQS0</accession>
<dbReference type="Proteomes" id="UP000824099">
    <property type="component" value="Unassembled WGS sequence"/>
</dbReference>
<protein>
    <recommendedName>
        <fullName evidence="1">SGNH hydrolase-type esterase domain-containing protein</fullName>
    </recommendedName>
</protein>
<dbReference type="Pfam" id="PF13472">
    <property type="entry name" value="Lipase_GDSL_2"/>
    <property type="match status" value="1"/>
</dbReference>
<dbReference type="AlphaFoldDB" id="A0A9D1MQS0"/>
<organism evidence="2 3">
    <name type="scientific">Candidatus Avacidaminococcus intestinavium</name>
    <dbReference type="NCBI Taxonomy" id="2840684"/>
    <lineage>
        <taxon>Bacteria</taxon>
        <taxon>Bacillati</taxon>
        <taxon>Bacillota</taxon>
        <taxon>Negativicutes</taxon>
        <taxon>Acidaminococcales</taxon>
        <taxon>Acidaminococcaceae</taxon>
        <taxon>Acidaminococcaceae incertae sedis</taxon>
        <taxon>Candidatus Avacidaminococcus</taxon>
    </lineage>
</organism>
<dbReference type="Gene3D" id="3.40.50.1110">
    <property type="entry name" value="SGNH hydrolase"/>
    <property type="match status" value="1"/>
</dbReference>
<comment type="caution">
    <text evidence="2">The sequence shown here is derived from an EMBL/GenBank/DDBJ whole genome shotgun (WGS) entry which is preliminary data.</text>
</comment>